<name>A0AAD6RDU9_9ROSI</name>
<keyword evidence="1" id="KW-0732">Signal</keyword>
<dbReference type="EMBL" id="JAQIZT010000002">
    <property type="protein sequence ID" value="KAJ7006978.1"/>
    <property type="molecule type" value="Genomic_DNA"/>
</dbReference>
<feature type="chain" id="PRO_5042037752" description="Secreted protein" evidence="1">
    <location>
        <begin position="27"/>
        <end position="83"/>
    </location>
</feature>
<comment type="caution">
    <text evidence="2">The sequence shown here is derived from an EMBL/GenBank/DDBJ whole genome shotgun (WGS) entry which is preliminary data.</text>
</comment>
<feature type="signal peptide" evidence="1">
    <location>
        <begin position="1"/>
        <end position="26"/>
    </location>
</feature>
<evidence type="ECO:0000256" key="1">
    <source>
        <dbReference type="SAM" id="SignalP"/>
    </source>
</evidence>
<dbReference type="Proteomes" id="UP001164929">
    <property type="component" value="Chromosome 2"/>
</dbReference>
<protein>
    <recommendedName>
        <fullName evidence="4">Secreted protein</fullName>
    </recommendedName>
</protein>
<keyword evidence="3" id="KW-1185">Reference proteome</keyword>
<accession>A0AAD6RDU9</accession>
<proteinExistence type="predicted"/>
<evidence type="ECO:0000313" key="2">
    <source>
        <dbReference type="EMBL" id="KAJ7006978.1"/>
    </source>
</evidence>
<sequence>MYLLLFAWKYPSIFLLLLGNVSVSSCCEGLYAAQRFIIGASLKKSGHFPGHFKESSTVKGGTASPGPCLGSIRYISLMRAYTS</sequence>
<dbReference type="AlphaFoldDB" id="A0AAD6RDU9"/>
<organism evidence="2 3">
    <name type="scientific">Populus alba x Populus x berolinensis</name>
    <dbReference type="NCBI Taxonomy" id="444605"/>
    <lineage>
        <taxon>Eukaryota</taxon>
        <taxon>Viridiplantae</taxon>
        <taxon>Streptophyta</taxon>
        <taxon>Embryophyta</taxon>
        <taxon>Tracheophyta</taxon>
        <taxon>Spermatophyta</taxon>
        <taxon>Magnoliopsida</taxon>
        <taxon>eudicotyledons</taxon>
        <taxon>Gunneridae</taxon>
        <taxon>Pentapetalae</taxon>
        <taxon>rosids</taxon>
        <taxon>fabids</taxon>
        <taxon>Malpighiales</taxon>
        <taxon>Salicaceae</taxon>
        <taxon>Saliceae</taxon>
        <taxon>Populus</taxon>
    </lineage>
</organism>
<evidence type="ECO:0008006" key="4">
    <source>
        <dbReference type="Google" id="ProtNLM"/>
    </source>
</evidence>
<evidence type="ECO:0000313" key="3">
    <source>
        <dbReference type="Proteomes" id="UP001164929"/>
    </source>
</evidence>
<gene>
    <name evidence="2" type="ORF">NC653_006135</name>
</gene>
<reference evidence="2" key="1">
    <citation type="journal article" date="2023" name="Mol. Ecol. Resour.">
        <title>Chromosome-level genome assembly of a triploid poplar Populus alba 'Berolinensis'.</title>
        <authorList>
            <person name="Chen S."/>
            <person name="Yu Y."/>
            <person name="Wang X."/>
            <person name="Wang S."/>
            <person name="Zhang T."/>
            <person name="Zhou Y."/>
            <person name="He R."/>
            <person name="Meng N."/>
            <person name="Wang Y."/>
            <person name="Liu W."/>
            <person name="Liu Z."/>
            <person name="Liu J."/>
            <person name="Guo Q."/>
            <person name="Huang H."/>
            <person name="Sederoff R.R."/>
            <person name="Wang G."/>
            <person name="Qu G."/>
            <person name="Chen S."/>
        </authorList>
    </citation>
    <scope>NUCLEOTIDE SEQUENCE</scope>
    <source>
        <strain evidence="2">SC-2020</strain>
    </source>
</reference>